<dbReference type="Proteomes" id="UP000195557">
    <property type="component" value="Unassembled WGS sequence"/>
</dbReference>
<name>A0A1Y5IHR2_OSTTA</name>
<gene>
    <name evidence="1" type="ORF">BE221DRAFT_65753</name>
</gene>
<proteinExistence type="predicted"/>
<dbReference type="AlphaFoldDB" id="A0A1Y5IHR2"/>
<organism evidence="1">
    <name type="scientific">Ostreococcus tauri</name>
    <name type="common">Marine green alga</name>
    <dbReference type="NCBI Taxonomy" id="70448"/>
    <lineage>
        <taxon>Eukaryota</taxon>
        <taxon>Viridiplantae</taxon>
        <taxon>Chlorophyta</taxon>
        <taxon>Mamiellophyceae</taxon>
        <taxon>Mamiellales</taxon>
        <taxon>Bathycoccaceae</taxon>
        <taxon>Ostreococcus</taxon>
    </lineage>
</organism>
<accession>A0A1Y5IHR2</accession>
<dbReference type="EMBL" id="KZ155771">
    <property type="protein sequence ID" value="OUS49119.1"/>
    <property type="molecule type" value="Genomic_DNA"/>
</dbReference>
<sequence length="77" mass="8879">MDDEGVEREQLARCSARVDELRAEMDEAVMASTELLLKTITSTNDYFLLFNPKLMMELRSIKEKARAWLDEAPGKRT</sequence>
<reference evidence="1" key="1">
    <citation type="submission" date="2017-04" db="EMBL/GenBank/DDBJ databases">
        <title>Population genomics of picophytoplankton unveils novel chromosome hypervariability.</title>
        <authorList>
            <consortium name="DOE Joint Genome Institute"/>
            <person name="Blanc-Mathieu R."/>
            <person name="Krasovec M."/>
            <person name="Hebrard M."/>
            <person name="Yau S."/>
            <person name="Desgranges E."/>
            <person name="Martin J."/>
            <person name="Schackwitz W."/>
            <person name="Kuo A."/>
            <person name="Salin G."/>
            <person name="Donnadieu C."/>
            <person name="Desdevises Y."/>
            <person name="Sanchez-Ferandin S."/>
            <person name="Moreau H."/>
            <person name="Rivals E."/>
            <person name="Grigoriev I.V."/>
            <person name="Grimsley N."/>
            <person name="Eyre-Walker A."/>
            <person name="Piganeau G."/>
        </authorList>
    </citation>
    <scope>NUCLEOTIDE SEQUENCE [LARGE SCALE GENOMIC DNA]</scope>
    <source>
        <strain evidence="1">RCC 1115</strain>
    </source>
</reference>
<protein>
    <submittedName>
        <fullName evidence="1">Uncharacterized protein</fullName>
    </submittedName>
</protein>
<evidence type="ECO:0000313" key="1">
    <source>
        <dbReference type="EMBL" id="OUS49119.1"/>
    </source>
</evidence>